<dbReference type="InterPro" id="IPR016169">
    <property type="entry name" value="FAD-bd_PCMH_sub2"/>
</dbReference>
<dbReference type="InterPro" id="IPR050416">
    <property type="entry name" value="FAD-linked_Oxidoreductase"/>
</dbReference>
<dbReference type="GO" id="GO:0071949">
    <property type="term" value="F:FAD binding"/>
    <property type="evidence" value="ECO:0007669"/>
    <property type="project" value="InterPro"/>
</dbReference>
<dbReference type="GO" id="GO:0016491">
    <property type="term" value="F:oxidoreductase activity"/>
    <property type="evidence" value="ECO:0007669"/>
    <property type="project" value="UniProtKB-KW"/>
</dbReference>
<dbReference type="AlphaFoldDB" id="A0A433QER6"/>
<gene>
    <name evidence="7" type="ORF">BC938DRAFT_482058</name>
</gene>
<keyword evidence="4" id="KW-0274">FAD</keyword>
<dbReference type="PROSITE" id="PS51387">
    <property type="entry name" value="FAD_PCMH"/>
    <property type="match status" value="1"/>
</dbReference>
<evidence type="ECO:0000259" key="6">
    <source>
        <dbReference type="PROSITE" id="PS51387"/>
    </source>
</evidence>
<comment type="caution">
    <text evidence="7">The sequence shown here is derived from an EMBL/GenBank/DDBJ whole genome shotgun (WGS) entry which is preliminary data.</text>
</comment>
<dbReference type="Pfam" id="PF01565">
    <property type="entry name" value="FAD_binding_4"/>
    <property type="match status" value="1"/>
</dbReference>
<dbReference type="Proteomes" id="UP000274822">
    <property type="component" value="Unassembled WGS sequence"/>
</dbReference>
<dbReference type="PANTHER" id="PTHR42973">
    <property type="entry name" value="BINDING OXIDOREDUCTASE, PUTATIVE (AFU_ORTHOLOGUE AFUA_1G17690)-RELATED"/>
    <property type="match status" value="1"/>
</dbReference>
<evidence type="ECO:0000256" key="4">
    <source>
        <dbReference type="ARBA" id="ARBA00022827"/>
    </source>
</evidence>
<organism evidence="7 8">
    <name type="scientific">Jimgerdemannia flammicorona</name>
    <dbReference type="NCBI Taxonomy" id="994334"/>
    <lineage>
        <taxon>Eukaryota</taxon>
        <taxon>Fungi</taxon>
        <taxon>Fungi incertae sedis</taxon>
        <taxon>Mucoromycota</taxon>
        <taxon>Mucoromycotina</taxon>
        <taxon>Endogonomycetes</taxon>
        <taxon>Endogonales</taxon>
        <taxon>Endogonaceae</taxon>
        <taxon>Jimgerdemannia</taxon>
    </lineage>
</organism>
<dbReference type="InterPro" id="IPR036318">
    <property type="entry name" value="FAD-bd_PCMH-like_sf"/>
</dbReference>
<dbReference type="InterPro" id="IPR006094">
    <property type="entry name" value="Oxid_FAD_bind_N"/>
</dbReference>
<keyword evidence="8" id="KW-1185">Reference proteome</keyword>
<dbReference type="InterPro" id="IPR016166">
    <property type="entry name" value="FAD-bd_PCMH"/>
</dbReference>
<keyword evidence="3" id="KW-0285">Flavoprotein</keyword>
<comment type="similarity">
    <text evidence="2">Belongs to the oxygen-dependent FAD-linked oxidoreductase family.</text>
</comment>
<comment type="cofactor">
    <cofactor evidence="1">
        <name>FAD</name>
        <dbReference type="ChEBI" id="CHEBI:57692"/>
    </cofactor>
</comment>
<name>A0A433QER6_9FUNG</name>
<evidence type="ECO:0000256" key="3">
    <source>
        <dbReference type="ARBA" id="ARBA00022630"/>
    </source>
</evidence>
<proteinExistence type="inferred from homology"/>
<protein>
    <recommendedName>
        <fullName evidence="6">FAD-binding PCMH-type domain-containing protein</fullName>
    </recommendedName>
</protein>
<keyword evidence="5" id="KW-0560">Oxidoreductase</keyword>
<sequence length="427" mass="46576">SDLPTQTANAADIRTALRRGTIVYDRDNSEKHGDYLAALKFFNNFHHVDELPAGAYPKYLVRFDANSTADVPKLVKFANDADLRVSVRSGGYQSAYTSVINVVDDRATKRKDFMLLDFGNLKRIVVDAANRRVTVQPGVTYRELWQETIKYGLHFPGPHAERVNVAGFALGGGFGYGSRSLGSGADNIDSVKIITSSNQGFQPITVDSKHHADLLYGVRGAGSFLGVVTELTLKLHPLVPKPPTTPSLNGTQVKVTQALSIFPASQAKTILDFYGNFDYNTAPTNLETEVVFSSDSDGNRQYILASRNYATTVSSATAAALQKITDFTNTIPNHLNLNNAIGYDSLQTSTSSQWEVPDLAYYAEDTFVPAPLPDGLKKALIDRWNVVPSPQSTIILNTGTWTPPGTALSALDFNHTYSLGKSRMDCL</sequence>
<dbReference type="SUPFAM" id="SSF56176">
    <property type="entry name" value="FAD-binding/transporter-associated domain-like"/>
    <property type="match status" value="1"/>
</dbReference>
<dbReference type="EMBL" id="RBNJ01006814">
    <property type="protein sequence ID" value="RUS28293.1"/>
    <property type="molecule type" value="Genomic_DNA"/>
</dbReference>
<evidence type="ECO:0000313" key="8">
    <source>
        <dbReference type="Proteomes" id="UP000274822"/>
    </source>
</evidence>
<feature type="non-terminal residue" evidence="7">
    <location>
        <position position="1"/>
    </location>
</feature>
<evidence type="ECO:0000256" key="1">
    <source>
        <dbReference type="ARBA" id="ARBA00001974"/>
    </source>
</evidence>
<reference evidence="7 8" key="1">
    <citation type="journal article" date="2018" name="New Phytol.">
        <title>Phylogenomics of Endogonaceae and evolution of mycorrhizas within Mucoromycota.</title>
        <authorList>
            <person name="Chang Y."/>
            <person name="Desiro A."/>
            <person name="Na H."/>
            <person name="Sandor L."/>
            <person name="Lipzen A."/>
            <person name="Clum A."/>
            <person name="Barry K."/>
            <person name="Grigoriev I.V."/>
            <person name="Martin F.M."/>
            <person name="Stajich J.E."/>
            <person name="Smith M.E."/>
            <person name="Bonito G."/>
            <person name="Spatafora J.W."/>
        </authorList>
    </citation>
    <scope>NUCLEOTIDE SEQUENCE [LARGE SCALE GENOMIC DNA]</scope>
    <source>
        <strain evidence="7 8">AD002</strain>
    </source>
</reference>
<feature type="domain" description="FAD-binding PCMH-type" evidence="6">
    <location>
        <begin position="53"/>
        <end position="238"/>
    </location>
</feature>
<evidence type="ECO:0000313" key="7">
    <source>
        <dbReference type="EMBL" id="RUS28293.1"/>
    </source>
</evidence>
<evidence type="ECO:0000256" key="2">
    <source>
        <dbReference type="ARBA" id="ARBA00005466"/>
    </source>
</evidence>
<dbReference type="PANTHER" id="PTHR42973:SF39">
    <property type="entry name" value="FAD-BINDING PCMH-TYPE DOMAIN-CONTAINING PROTEIN"/>
    <property type="match status" value="1"/>
</dbReference>
<accession>A0A433QER6</accession>
<evidence type="ECO:0000256" key="5">
    <source>
        <dbReference type="ARBA" id="ARBA00023002"/>
    </source>
</evidence>
<dbReference type="Gene3D" id="3.30.465.10">
    <property type="match status" value="1"/>
</dbReference>